<keyword evidence="3" id="KW-1185">Reference proteome</keyword>
<evidence type="ECO:0000313" key="3">
    <source>
        <dbReference type="Proteomes" id="UP001492380"/>
    </source>
</evidence>
<organism evidence="2 3">
    <name type="scientific">Phyllosticta capitalensis</name>
    <dbReference type="NCBI Taxonomy" id="121624"/>
    <lineage>
        <taxon>Eukaryota</taxon>
        <taxon>Fungi</taxon>
        <taxon>Dikarya</taxon>
        <taxon>Ascomycota</taxon>
        <taxon>Pezizomycotina</taxon>
        <taxon>Dothideomycetes</taxon>
        <taxon>Dothideomycetes incertae sedis</taxon>
        <taxon>Botryosphaeriales</taxon>
        <taxon>Phyllostictaceae</taxon>
        <taxon>Phyllosticta</taxon>
    </lineage>
</organism>
<proteinExistence type="predicted"/>
<accession>A0ABR1YYB7</accession>
<dbReference type="Proteomes" id="UP001492380">
    <property type="component" value="Unassembled WGS sequence"/>
</dbReference>
<keyword evidence="1" id="KW-0732">Signal</keyword>
<protein>
    <recommendedName>
        <fullName evidence="4">Secreted protein</fullName>
    </recommendedName>
</protein>
<comment type="caution">
    <text evidence="2">The sequence shown here is derived from an EMBL/GenBank/DDBJ whole genome shotgun (WGS) entry which is preliminary data.</text>
</comment>
<feature type="chain" id="PRO_5046459675" description="Secreted protein" evidence="1">
    <location>
        <begin position="27"/>
        <end position="118"/>
    </location>
</feature>
<evidence type="ECO:0000313" key="2">
    <source>
        <dbReference type="EMBL" id="KAK8243709.1"/>
    </source>
</evidence>
<name>A0ABR1YYB7_9PEZI</name>
<feature type="signal peptide" evidence="1">
    <location>
        <begin position="1"/>
        <end position="26"/>
    </location>
</feature>
<sequence length="118" mass="13660">MHSRLPLSLMSLLDLFMFQILTQVSSQKVLSRRLGVIHYTEESPRRLSRRPWQTSLRRSSHKTTQRPHCFLLQSSPPIIPASSPLRCLVISLLGLLNFSLARSVSHEPRHKCIWLPRP</sequence>
<evidence type="ECO:0000256" key="1">
    <source>
        <dbReference type="SAM" id="SignalP"/>
    </source>
</evidence>
<gene>
    <name evidence="2" type="ORF">HDK90DRAFT_131373</name>
</gene>
<evidence type="ECO:0008006" key="4">
    <source>
        <dbReference type="Google" id="ProtNLM"/>
    </source>
</evidence>
<dbReference type="EMBL" id="JBBWRZ010000002">
    <property type="protein sequence ID" value="KAK8243709.1"/>
    <property type="molecule type" value="Genomic_DNA"/>
</dbReference>
<reference evidence="2 3" key="1">
    <citation type="submission" date="2024-04" db="EMBL/GenBank/DDBJ databases">
        <title>Phyllosticta paracitricarpa is synonymous to the EU quarantine fungus P. citricarpa based on phylogenomic analyses.</title>
        <authorList>
            <consortium name="Lawrence Berkeley National Laboratory"/>
            <person name="Van Ingen-Buijs V.A."/>
            <person name="Van Westerhoven A.C."/>
            <person name="Haridas S."/>
            <person name="Skiadas P."/>
            <person name="Martin F."/>
            <person name="Groenewald J.Z."/>
            <person name="Crous P.W."/>
            <person name="Seidl M.F."/>
        </authorList>
    </citation>
    <scope>NUCLEOTIDE SEQUENCE [LARGE SCALE GENOMIC DNA]</scope>
    <source>
        <strain evidence="2 3">CBS 123374</strain>
    </source>
</reference>